<dbReference type="InterPro" id="IPR035437">
    <property type="entry name" value="SNase_OB-fold_sf"/>
</dbReference>
<comment type="caution">
    <text evidence="2">The sequence shown here is derived from an EMBL/GenBank/DDBJ whole genome shotgun (WGS) entry which is preliminary data.</text>
</comment>
<dbReference type="Gene3D" id="2.40.50.90">
    <property type="match status" value="1"/>
</dbReference>
<reference evidence="2 3" key="1">
    <citation type="submission" date="2021-06" db="EMBL/GenBank/DDBJ databases">
        <authorList>
            <person name="Palmer J.M."/>
        </authorList>
    </citation>
    <scope>NUCLEOTIDE SEQUENCE [LARGE SCALE GENOMIC DNA]</scope>
    <source>
        <strain evidence="2 3">XR_2019</strain>
        <tissue evidence="2">Muscle</tissue>
    </source>
</reference>
<feature type="domain" description="Tudor" evidence="1">
    <location>
        <begin position="448"/>
        <end position="522"/>
    </location>
</feature>
<name>A0ABV0WEM6_9TELE</name>
<dbReference type="PROSITE" id="PS50304">
    <property type="entry name" value="TUDOR"/>
    <property type="match status" value="1"/>
</dbReference>
<protein>
    <recommendedName>
        <fullName evidence="1">Tudor domain-containing protein</fullName>
    </recommendedName>
</protein>
<dbReference type="SUPFAM" id="SSF63748">
    <property type="entry name" value="Tudor/PWWP/MBT"/>
    <property type="match status" value="1"/>
</dbReference>
<evidence type="ECO:0000313" key="3">
    <source>
        <dbReference type="Proteomes" id="UP001444071"/>
    </source>
</evidence>
<dbReference type="Proteomes" id="UP001444071">
    <property type="component" value="Unassembled WGS sequence"/>
</dbReference>
<sequence length="650" mass="73292">MASLQMTTLSQPRPSRTVQKALLTYKLYLLENARNKLEQELRDFANQTYEEVHGVLNSSFSTSGFKVVTKAVDIKCNEIAKLSAFIKDHKADHQSFDGVSFNYFQPLKSTLSHQQIKVSPHSLWPLVQQHGSKSSSFDSTALTASSSFLKPKEMVVFKDKTKEVSMHVPPDIIQSNVIIEEKSKPLLPPLQDAFSEMTQCNPTSQVIWGHGDNVQVQHQKQTSSQLLCFLKEKAKTTGLLEPTDLECTKCKYKVNNSDSPLRTSATIKRKSCQFRHVTDNRVDEQAPKTLHTNVSQAPVFRLKRVNSHGSLIYSCVIATQTELWDVGDIYTEVLPEESVHSSPSESEKSLNAFARVANPCLNIELKLQTLQCTQPRPENNLGHSDGLAANYVNIPEFEIRKFEETEVVVSHVVSPSNFYIQHADSTKKLEALFTDLKVSHLHAEQNCIPDIGAQVICWLPQNEHWCRAQVAKISGVSRYNNAKDGPWRESSINMEVKRLDYGDSSCVSLCNIKPLSPEMAVLPLQALQVSLAHVTPINGRDWTEEAVGWFKAMVHDRTLYARFYPQGPTVTVELFLEKGKLGAMRRGASLSLRLAQNGHARHDKLKNNSLLKKSAVQLQMRERESEWEKYLISCYSHNKKKTLQAMTGFL</sequence>
<dbReference type="Pfam" id="PF00567">
    <property type="entry name" value="TUDOR"/>
    <property type="match status" value="1"/>
</dbReference>
<accession>A0ABV0WEM6</accession>
<dbReference type="EMBL" id="JAHRIM010041457">
    <property type="protein sequence ID" value="MEQ2267156.1"/>
    <property type="molecule type" value="Genomic_DNA"/>
</dbReference>
<dbReference type="InterPro" id="IPR002999">
    <property type="entry name" value="Tudor"/>
</dbReference>
<evidence type="ECO:0000259" key="1">
    <source>
        <dbReference type="PROSITE" id="PS50304"/>
    </source>
</evidence>
<gene>
    <name evidence="2" type="ORF">XENORESO_002428</name>
</gene>
<proteinExistence type="predicted"/>
<dbReference type="Gene3D" id="2.30.30.140">
    <property type="match status" value="1"/>
</dbReference>
<dbReference type="PANTHER" id="PTHR22948:SF29">
    <property type="entry name" value="FI02030P-RELATED"/>
    <property type="match status" value="1"/>
</dbReference>
<dbReference type="InterPro" id="IPR050621">
    <property type="entry name" value="Tudor_domain_containing"/>
</dbReference>
<organism evidence="2 3">
    <name type="scientific">Xenotaenia resolanae</name>
    <dbReference type="NCBI Taxonomy" id="208358"/>
    <lineage>
        <taxon>Eukaryota</taxon>
        <taxon>Metazoa</taxon>
        <taxon>Chordata</taxon>
        <taxon>Craniata</taxon>
        <taxon>Vertebrata</taxon>
        <taxon>Euteleostomi</taxon>
        <taxon>Actinopterygii</taxon>
        <taxon>Neopterygii</taxon>
        <taxon>Teleostei</taxon>
        <taxon>Neoteleostei</taxon>
        <taxon>Acanthomorphata</taxon>
        <taxon>Ovalentaria</taxon>
        <taxon>Atherinomorphae</taxon>
        <taxon>Cyprinodontiformes</taxon>
        <taxon>Goodeidae</taxon>
        <taxon>Xenotaenia</taxon>
    </lineage>
</organism>
<evidence type="ECO:0000313" key="2">
    <source>
        <dbReference type="EMBL" id="MEQ2267156.1"/>
    </source>
</evidence>
<dbReference type="PANTHER" id="PTHR22948">
    <property type="entry name" value="TUDOR DOMAIN CONTAINING PROTEIN"/>
    <property type="match status" value="1"/>
</dbReference>
<keyword evidence="3" id="KW-1185">Reference proteome</keyword>